<dbReference type="InterPro" id="IPR044421">
    <property type="entry name" value="SMYD4_SET"/>
</dbReference>
<feature type="domain" description="SET" evidence="17">
    <location>
        <begin position="186"/>
        <end position="526"/>
    </location>
</feature>
<dbReference type="GO" id="GO:0005634">
    <property type="term" value="C:nucleus"/>
    <property type="evidence" value="ECO:0007669"/>
    <property type="project" value="UniProtKB-SubCell"/>
</dbReference>
<keyword evidence="7" id="KW-0479">Metal-binding</keyword>
<dbReference type="SUPFAM" id="SSF82199">
    <property type="entry name" value="SET domain"/>
    <property type="match status" value="1"/>
</dbReference>
<evidence type="ECO:0000259" key="17">
    <source>
        <dbReference type="PROSITE" id="PS50280"/>
    </source>
</evidence>
<dbReference type="GO" id="GO:0042826">
    <property type="term" value="F:histone deacetylase binding"/>
    <property type="evidence" value="ECO:0007669"/>
    <property type="project" value="TreeGrafter"/>
</dbReference>
<evidence type="ECO:0000256" key="2">
    <source>
        <dbReference type="ARBA" id="ARBA00004496"/>
    </source>
</evidence>
<keyword evidence="4" id="KW-0489">Methyltransferase</keyword>
<dbReference type="Gene3D" id="1.25.40.10">
    <property type="entry name" value="Tetratricopeptide repeat domain"/>
    <property type="match status" value="2"/>
</dbReference>
<dbReference type="Gene3D" id="6.10.140.2220">
    <property type="match status" value="1"/>
</dbReference>
<dbReference type="Pfam" id="PF01753">
    <property type="entry name" value="zf-MYND"/>
    <property type="match status" value="1"/>
</dbReference>
<dbReference type="Pfam" id="PF00856">
    <property type="entry name" value="SET"/>
    <property type="match status" value="1"/>
</dbReference>
<evidence type="ECO:0000256" key="6">
    <source>
        <dbReference type="ARBA" id="ARBA00022691"/>
    </source>
</evidence>
<dbReference type="AlphaFoldDB" id="A0A5A9N466"/>
<evidence type="ECO:0000256" key="13">
    <source>
        <dbReference type="ARBA" id="ARBA00093635"/>
    </source>
</evidence>
<dbReference type="CDD" id="cd10536">
    <property type="entry name" value="SET_SMYD4"/>
    <property type="match status" value="1"/>
</dbReference>
<dbReference type="Gene3D" id="2.170.270.10">
    <property type="entry name" value="SET domain"/>
    <property type="match status" value="1"/>
</dbReference>
<evidence type="ECO:0000256" key="1">
    <source>
        <dbReference type="ARBA" id="ARBA00004123"/>
    </source>
</evidence>
<name>A0A5A9N466_9TELE</name>
<dbReference type="EMBL" id="SOYY01000023">
    <property type="protein sequence ID" value="KAA0704133.1"/>
    <property type="molecule type" value="Genomic_DNA"/>
</dbReference>
<feature type="domain" description="MYND-type" evidence="18">
    <location>
        <begin position="244"/>
        <end position="283"/>
    </location>
</feature>
<evidence type="ECO:0000256" key="12">
    <source>
        <dbReference type="ARBA" id="ARBA00093423"/>
    </source>
</evidence>
<dbReference type="GO" id="GO:0005737">
    <property type="term" value="C:cytoplasm"/>
    <property type="evidence" value="ECO:0007669"/>
    <property type="project" value="UniProtKB-SubCell"/>
</dbReference>
<protein>
    <recommendedName>
        <fullName evidence="13">Protein-lysine N-methyltransferase SMYD4</fullName>
    </recommendedName>
    <alternativeName>
        <fullName evidence="14">SET and MYND domain-containing protein 4</fullName>
    </alternativeName>
</protein>
<organism evidence="19 20">
    <name type="scientific">Triplophysa tibetana</name>
    <dbReference type="NCBI Taxonomy" id="1572043"/>
    <lineage>
        <taxon>Eukaryota</taxon>
        <taxon>Metazoa</taxon>
        <taxon>Chordata</taxon>
        <taxon>Craniata</taxon>
        <taxon>Vertebrata</taxon>
        <taxon>Euteleostomi</taxon>
        <taxon>Actinopterygii</taxon>
        <taxon>Neopterygii</taxon>
        <taxon>Teleostei</taxon>
        <taxon>Ostariophysi</taxon>
        <taxon>Cypriniformes</taxon>
        <taxon>Nemacheilidae</taxon>
        <taxon>Triplophysa</taxon>
    </lineage>
</organism>
<dbReference type="InterPro" id="IPR011990">
    <property type="entry name" value="TPR-like_helical_dom_sf"/>
</dbReference>
<keyword evidence="5" id="KW-0808">Transferase</keyword>
<evidence type="ECO:0000256" key="16">
    <source>
        <dbReference type="SAM" id="MobiDB-lite"/>
    </source>
</evidence>
<evidence type="ECO:0000256" key="11">
    <source>
        <dbReference type="ARBA" id="ARBA00048985"/>
    </source>
</evidence>
<evidence type="ECO:0000259" key="18">
    <source>
        <dbReference type="PROSITE" id="PS50865"/>
    </source>
</evidence>
<dbReference type="SUPFAM" id="SSF144232">
    <property type="entry name" value="HIT/MYND zinc finger-like"/>
    <property type="match status" value="1"/>
</dbReference>
<evidence type="ECO:0000313" key="20">
    <source>
        <dbReference type="Proteomes" id="UP000324632"/>
    </source>
</evidence>
<dbReference type="PROSITE" id="PS50280">
    <property type="entry name" value="SET"/>
    <property type="match status" value="1"/>
</dbReference>
<dbReference type="GO" id="GO:0007507">
    <property type="term" value="P:heart development"/>
    <property type="evidence" value="ECO:0007669"/>
    <property type="project" value="TreeGrafter"/>
</dbReference>
<dbReference type="GO" id="GO:0008270">
    <property type="term" value="F:zinc ion binding"/>
    <property type="evidence" value="ECO:0007669"/>
    <property type="project" value="UniProtKB-KW"/>
</dbReference>
<keyword evidence="10" id="KW-0539">Nucleus</keyword>
<comment type="catalytic activity">
    <reaction evidence="11">
        <text>L-lysyl-[protein] + S-adenosyl-L-methionine = N(6)-methyl-L-lysyl-[protein] + S-adenosyl-L-homocysteine + H(+)</text>
        <dbReference type="Rhea" id="RHEA:51736"/>
        <dbReference type="Rhea" id="RHEA-COMP:9752"/>
        <dbReference type="Rhea" id="RHEA-COMP:13053"/>
        <dbReference type="ChEBI" id="CHEBI:15378"/>
        <dbReference type="ChEBI" id="CHEBI:29969"/>
        <dbReference type="ChEBI" id="CHEBI:57856"/>
        <dbReference type="ChEBI" id="CHEBI:59789"/>
        <dbReference type="ChEBI" id="CHEBI:61929"/>
    </reaction>
</comment>
<dbReference type="InterPro" id="IPR002893">
    <property type="entry name" value="Znf_MYND"/>
</dbReference>
<reference evidence="19 20" key="1">
    <citation type="journal article" date="2019" name="Mol. Ecol. Resour.">
        <title>Chromosome-level genome assembly of Triplophysa tibetana, a fish adapted to the harsh high-altitude environment of the Tibetan Plateau.</title>
        <authorList>
            <person name="Yang X."/>
            <person name="Liu H."/>
            <person name="Ma Z."/>
            <person name="Zou Y."/>
            <person name="Zou M."/>
            <person name="Mao Y."/>
            <person name="Li X."/>
            <person name="Wang H."/>
            <person name="Chen T."/>
            <person name="Wang W."/>
            <person name="Yang R."/>
        </authorList>
    </citation>
    <scope>NUCLEOTIDE SEQUENCE [LARGE SCALE GENOMIC DNA]</scope>
    <source>
        <strain evidence="19">TTIB1903HZAU</strain>
        <tissue evidence="19">Muscle</tissue>
    </source>
</reference>
<accession>A0A5A9N466</accession>
<dbReference type="GO" id="GO:0008168">
    <property type="term" value="F:methyltransferase activity"/>
    <property type="evidence" value="ECO:0007669"/>
    <property type="project" value="UniProtKB-KW"/>
</dbReference>
<dbReference type="PROSITE" id="PS50865">
    <property type="entry name" value="ZF_MYND_2"/>
    <property type="match status" value="1"/>
</dbReference>
<evidence type="ECO:0000256" key="10">
    <source>
        <dbReference type="ARBA" id="ARBA00023242"/>
    </source>
</evidence>
<keyword evidence="6" id="KW-0949">S-adenosyl-L-methionine</keyword>
<dbReference type="SUPFAM" id="SSF48452">
    <property type="entry name" value="TPR-like"/>
    <property type="match status" value="2"/>
</dbReference>
<dbReference type="OrthoDB" id="62495at2759"/>
<keyword evidence="20" id="KW-1185">Reference proteome</keyword>
<evidence type="ECO:0000256" key="8">
    <source>
        <dbReference type="ARBA" id="ARBA00022771"/>
    </source>
</evidence>
<comment type="caution">
    <text evidence="19">The sequence shown here is derived from an EMBL/GenBank/DDBJ whole genome shotgun (WGS) entry which is preliminary data.</text>
</comment>
<evidence type="ECO:0000256" key="14">
    <source>
        <dbReference type="ARBA" id="ARBA00093680"/>
    </source>
</evidence>
<dbReference type="InterPro" id="IPR046341">
    <property type="entry name" value="SET_dom_sf"/>
</dbReference>
<evidence type="ECO:0000256" key="15">
    <source>
        <dbReference type="PROSITE-ProRule" id="PRU00134"/>
    </source>
</evidence>
<dbReference type="GO" id="GO:0032259">
    <property type="term" value="P:methylation"/>
    <property type="evidence" value="ECO:0007669"/>
    <property type="project" value="UniProtKB-KW"/>
</dbReference>
<evidence type="ECO:0000256" key="3">
    <source>
        <dbReference type="ARBA" id="ARBA00022490"/>
    </source>
</evidence>
<feature type="region of interest" description="Disordered" evidence="16">
    <location>
        <begin position="159"/>
        <end position="180"/>
    </location>
</feature>
<dbReference type="InterPro" id="IPR001214">
    <property type="entry name" value="SET_dom"/>
</dbReference>
<dbReference type="InterPro" id="IPR052097">
    <property type="entry name" value="SET-MYND_domain_protein"/>
</dbReference>
<comment type="function">
    <text evidence="12">Protein-lysine N-methyltransferase. Monomethylates PRMT5, modulating its transcriptional activity. May also act as a histone methyltransferase. Plays a critical role in cardiac development. Acts as a key epigenetic regulator of gene expression during cardiac development via its dual activities as a methyltransferase and negative regulator of HDAC1.</text>
</comment>
<evidence type="ECO:0000313" key="19">
    <source>
        <dbReference type="EMBL" id="KAA0704133.1"/>
    </source>
</evidence>
<evidence type="ECO:0000256" key="7">
    <source>
        <dbReference type="ARBA" id="ARBA00022723"/>
    </source>
</evidence>
<evidence type="ECO:0000256" key="9">
    <source>
        <dbReference type="ARBA" id="ARBA00022833"/>
    </source>
</evidence>
<keyword evidence="9" id="KW-0862">Zinc</keyword>
<dbReference type="Proteomes" id="UP000324632">
    <property type="component" value="Chromosome 23"/>
</dbReference>
<dbReference type="PANTHER" id="PTHR46165:SF2">
    <property type="entry name" value="SET AND MYND DOMAIN-CONTAINING PROTEIN 4"/>
    <property type="match status" value="1"/>
</dbReference>
<sequence>MDLPCPQWARHVEQKWTGLGPEGRERFTFLADINDIFNNALSLTIPDDLNTLSIISDKYSVKKSPERASEFREQGNLSFKVKDYTAAALFYSKGICHADKNTEQLSLCYANRSAALFYLTLYKECLEDIRQALEAGYPSHLRDKLMTRKTACLNQLSKLEKSNTPAPNNPPPPSQKRSDSLTYTSNGVSVYFSPGKGRHLLATENKLAGEVVLVDEAYGCVLIPGIKLIAETEKTVFDTEDRHCHHCLSRTLSSVPCPNCSYARYCDERCRKEAWSQWHQWECGVGADLLVLGVLTHLALRVALKAGQKLVQSAEESSCVLENQPGLFKSDSPVQLNFEGHCTKSSEHTDCYHGNSYLGIYSLLPHVGEHSPSLRFLLAVTTATLYKKLQGGPPSVLWESCEDDRGALKHEMNMLGATVLRHLMQLRCNAQAVTGIRVTEETGTSVQPSNEIRIATAIFPVLSLLNHSCSPNTSIFFTTGFINNKLTQFSGSSEGDHSESLHSGVTVTLRTSKDLMAGQEILHCYGPHCSRMTVKERQRLLLEQYFFTCDCVACQREQAENKTSEDVNTALGLKCGKCEQPLQAYMERYVCSRPSCSHQLTNAEVQKKLQGLQNLLDQAVHLMERDRSDDAIRILKSASSQADSILTDTHPVQGELADATARVYASNGDWSQAASHLKRSIVAIKAQYGEDSVEMGRQYFKLAQLHFNGRDRRDTLSVIPKARRLLSLHCGPHCEELQELQEMEHCLK</sequence>
<evidence type="ECO:0000256" key="4">
    <source>
        <dbReference type="ARBA" id="ARBA00022603"/>
    </source>
</evidence>
<gene>
    <name evidence="19" type="ORF">E1301_Tti000222</name>
</gene>
<proteinExistence type="predicted"/>
<evidence type="ECO:0000256" key="5">
    <source>
        <dbReference type="ARBA" id="ARBA00022679"/>
    </source>
</evidence>
<keyword evidence="3" id="KW-0963">Cytoplasm</keyword>
<comment type="subcellular location">
    <subcellularLocation>
        <location evidence="2">Cytoplasm</location>
    </subcellularLocation>
    <subcellularLocation>
        <location evidence="1">Nucleus</location>
    </subcellularLocation>
</comment>
<dbReference type="PANTHER" id="PTHR46165">
    <property type="entry name" value="SET AND MYND DOMAIN-CONTAINING PROTEIN 4"/>
    <property type="match status" value="1"/>
</dbReference>
<keyword evidence="8 15" id="KW-0863">Zinc-finger</keyword>